<keyword evidence="2" id="KW-1185">Reference proteome</keyword>
<reference evidence="2" key="1">
    <citation type="submission" date="2009-02" db="EMBL/GenBank/DDBJ databases">
        <title>Annotation of Streptomyces viridochromogenes strain DSM 40736.</title>
        <authorList>
            <consortium name="The Broad Institute Genome Sequencing Platform"/>
            <consortium name="Broad Institute Microbial Sequencing Center"/>
            <person name="Fischbach M."/>
            <person name="Godfrey P."/>
            <person name="Ward D."/>
            <person name="Young S."/>
            <person name="Zeng Q."/>
            <person name="Koehrsen M."/>
            <person name="Alvarado L."/>
            <person name="Berlin A.M."/>
            <person name="Bochicchio J."/>
            <person name="Borenstein D."/>
            <person name="Chapman S.B."/>
            <person name="Chen Z."/>
            <person name="Engels R."/>
            <person name="Freedman E."/>
            <person name="Gellesch M."/>
            <person name="Goldberg J."/>
            <person name="Griggs A."/>
            <person name="Gujja S."/>
            <person name="Heilman E.R."/>
            <person name="Heiman D.I."/>
            <person name="Hepburn T.A."/>
            <person name="Howarth C."/>
            <person name="Jen D."/>
            <person name="Larson L."/>
            <person name="Lewis B."/>
            <person name="Mehta T."/>
            <person name="Park D."/>
            <person name="Pearson M."/>
            <person name="Richards J."/>
            <person name="Roberts A."/>
            <person name="Saif S."/>
            <person name="Shea T.D."/>
            <person name="Shenoy N."/>
            <person name="Sisk P."/>
            <person name="Stolte C."/>
            <person name="Sykes S.N."/>
            <person name="Thomson T."/>
            <person name="Walk T."/>
            <person name="White J."/>
            <person name="Yandava C."/>
            <person name="Straight P."/>
            <person name="Clardy J."/>
            <person name="Hung D."/>
            <person name="Kolter R."/>
            <person name="Mekalanos J."/>
            <person name="Walker S."/>
            <person name="Walsh C.T."/>
            <person name="Wieland-Brown L.C."/>
            <person name="Haas B."/>
            <person name="Nusbaum C."/>
            <person name="Birren B."/>
        </authorList>
    </citation>
    <scope>NUCLEOTIDE SEQUENCE [LARGE SCALE GENOMIC DNA]</scope>
    <source>
        <strain evidence="2">DSM 40736 / JCM 4977 / BCRC 1201 / Tue 494</strain>
    </source>
</reference>
<name>D9XE37_STRVT</name>
<organism evidence="1 2">
    <name type="scientific">Streptomyces viridochromogenes (strain DSM 40736 / JCM 4977 / BCRC 1201 / Tue 494)</name>
    <dbReference type="NCBI Taxonomy" id="591159"/>
    <lineage>
        <taxon>Bacteria</taxon>
        <taxon>Bacillati</taxon>
        <taxon>Actinomycetota</taxon>
        <taxon>Actinomycetes</taxon>
        <taxon>Kitasatosporales</taxon>
        <taxon>Streptomycetaceae</taxon>
        <taxon>Streptomyces</taxon>
    </lineage>
</organism>
<dbReference type="RefSeq" id="WP_003990706.1">
    <property type="nucleotide sequence ID" value="NZ_GG657757.1"/>
</dbReference>
<dbReference type="AlphaFoldDB" id="D9XE37"/>
<dbReference type="HOGENOM" id="CLU_048737_0_0_11"/>
<protein>
    <submittedName>
        <fullName evidence="1">Uncharacterized protein</fullName>
    </submittedName>
</protein>
<dbReference type="STRING" id="591159.SSQG_03112"/>
<proteinExistence type="predicted"/>
<gene>
    <name evidence="1" type="ORF">SSQG_03112</name>
</gene>
<evidence type="ECO:0000313" key="1">
    <source>
        <dbReference type="EMBL" id="EFL32594.1"/>
    </source>
</evidence>
<evidence type="ECO:0000313" key="2">
    <source>
        <dbReference type="Proteomes" id="UP000004184"/>
    </source>
</evidence>
<dbReference type="EMBL" id="GG657757">
    <property type="protein sequence ID" value="EFL32594.1"/>
    <property type="molecule type" value="Genomic_DNA"/>
</dbReference>
<accession>D9XE37</accession>
<sequence length="320" mass="35300">MRLFVEEEEWQETLRRVKRDPSFTGKLRLAWDGSVLRNTTKEGPQEVRDPRMVMHTHCTPSDWNKYVSADEAAGGSYNRILPVILGGAHLIRKRSALPHVDPFSEAYTWATAKPRVMVMDAWAEDLFYVIRRYGSILSESLPEVEAAMIQRTAEQTLRVAACLAAADMTEVITEDILLAAFSLVRRSVRDVLVLTRGQATAAKAPVRTLEEKVRERIASLGGKASSSDLLPFLRVSKAAVEAIPAVVMTQARNGKQGRPVTFYSFGEKQRPASSESSKQQAASSRVAAAVKATPKRITVRIPAQTAPVEVQADNPFAALI</sequence>
<dbReference type="Proteomes" id="UP000004184">
    <property type="component" value="Unassembled WGS sequence"/>
</dbReference>